<comment type="caution">
    <text evidence="2">The sequence shown here is derived from an EMBL/GenBank/DDBJ whole genome shotgun (WGS) entry which is preliminary data.</text>
</comment>
<gene>
    <name evidence="2" type="ORF">ACFP1K_26620</name>
</gene>
<dbReference type="InterPro" id="IPR039261">
    <property type="entry name" value="FNR_nucleotide-bd"/>
</dbReference>
<dbReference type="EMBL" id="JBHSRF010000048">
    <property type="protein sequence ID" value="MFC6084762.1"/>
    <property type="molecule type" value="Genomic_DNA"/>
</dbReference>
<sequence>MPQAPAALGDLMESALGRPARVLGVHEPAPGFLELELRAAAPPGGWRPGHEIQFRVTPTLGRRYTVRTVSGPDAEHIGVLAATHAEGPGTDWIRRLRPGTGTTVLTARHRPLREHGTRRLYLGDGCALGTIDAYARAGGDPVVTVEVPPDAVAPLTDRWPRYRFLPAGQAPGDALQSWLERAAAGGERAAAGGERAAAGGELAGLDGALLLGHARSIQRQRHALVAGRILPRRAVTTKPYWATGKQGL</sequence>
<proteinExistence type="predicted"/>
<reference evidence="3" key="1">
    <citation type="journal article" date="2019" name="Int. J. Syst. Evol. Microbiol.">
        <title>The Global Catalogue of Microorganisms (GCM) 10K type strain sequencing project: providing services to taxonomists for standard genome sequencing and annotation.</title>
        <authorList>
            <consortium name="The Broad Institute Genomics Platform"/>
            <consortium name="The Broad Institute Genome Sequencing Center for Infectious Disease"/>
            <person name="Wu L."/>
            <person name="Ma J."/>
        </authorList>
    </citation>
    <scope>NUCLEOTIDE SEQUENCE [LARGE SCALE GENOMIC DNA]</scope>
    <source>
        <strain evidence="3">JCM 30346</strain>
    </source>
</reference>
<dbReference type="Gene3D" id="3.40.50.80">
    <property type="entry name" value="Nucleotide-binding domain of ferredoxin-NADP reductase (FNR) module"/>
    <property type="match status" value="1"/>
</dbReference>
<accession>A0ABW1NR97</accession>
<dbReference type="SUPFAM" id="SSF63380">
    <property type="entry name" value="Riboflavin synthase domain-like"/>
    <property type="match status" value="1"/>
</dbReference>
<evidence type="ECO:0000313" key="2">
    <source>
        <dbReference type="EMBL" id="MFC6084762.1"/>
    </source>
</evidence>
<evidence type="ECO:0000259" key="1">
    <source>
        <dbReference type="PROSITE" id="PS51384"/>
    </source>
</evidence>
<dbReference type="InterPro" id="IPR017938">
    <property type="entry name" value="Riboflavin_synthase-like_b-brl"/>
</dbReference>
<keyword evidence="3" id="KW-1185">Reference proteome</keyword>
<protein>
    <recommendedName>
        <fullName evidence="1">FAD-binding FR-type domain-containing protein</fullName>
    </recommendedName>
</protein>
<dbReference type="Gene3D" id="2.40.30.10">
    <property type="entry name" value="Translation factors"/>
    <property type="match status" value="1"/>
</dbReference>
<organism evidence="2 3">
    <name type="scientific">Sphaerisporangium aureirubrum</name>
    <dbReference type="NCBI Taxonomy" id="1544736"/>
    <lineage>
        <taxon>Bacteria</taxon>
        <taxon>Bacillati</taxon>
        <taxon>Actinomycetota</taxon>
        <taxon>Actinomycetes</taxon>
        <taxon>Streptosporangiales</taxon>
        <taxon>Streptosporangiaceae</taxon>
        <taxon>Sphaerisporangium</taxon>
    </lineage>
</organism>
<dbReference type="InterPro" id="IPR017927">
    <property type="entry name" value="FAD-bd_FR_type"/>
</dbReference>
<dbReference type="RefSeq" id="WP_380758163.1">
    <property type="nucleotide sequence ID" value="NZ_JBHSRF010000048.1"/>
</dbReference>
<name>A0ABW1NR97_9ACTN</name>
<feature type="domain" description="FAD-binding FR-type" evidence="1">
    <location>
        <begin position="15"/>
        <end position="121"/>
    </location>
</feature>
<dbReference type="PROSITE" id="PS51384">
    <property type="entry name" value="FAD_FR"/>
    <property type="match status" value="1"/>
</dbReference>
<evidence type="ECO:0000313" key="3">
    <source>
        <dbReference type="Proteomes" id="UP001596137"/>
    </source>
</evidence>
<dbReference type="Proteomes" id="UP001596137">
    <property type="component" value="Unassembled WGS sequence"/>
</dbReference>